<evidence type="ECO:0000256" key="13">
    <source>
        <dbReference type="ARBA" id="ARBA00023136"/>
    </source>
</evidence>
<dbReference type="PROSITE" id="PS50885">
    <property type="entry name" value="HAMP"/>
    <property type="match status" value="1"/>
</dbReference>
<feature type="transmembrane region" description="Helical" evidence="14">
    <location>
        <begin position="101"/>
        <end position="126"/>
    </location>
</feature>
<dbReference type="InterPro" id="IPR017232">
    <property type="entry name" value="NtrY"/>
</dbReference>
<evidence type="ECO:0000256" key="5">
    <source>
        <dbReference type="ARBA" id="ARBA00022553"/>
    </source>
</evidence>
<keyword evidence="5" id="KW-0597">Phosphoprotein</keyword>
<evidence type="ECO:0000256" key="10">
    <source>
        <dbReference type="ARBA" id="ARBA00022840"/>
    </source>
</evidence>
<comment type="subcellular location">
    <subcellularLocation>
        <location evidence="2">Cell membrane</location>
        <topology evidence="2">Multi-pass membrane protein</topology>
    </subcellularLocation>
</comment>
<dbReference type="EC" id="2.7.13.3" evidence="3"/>
<dbReference type="PIRSF" id="PIRSF037532">
    <property type="entry name" value="STHK_NtrY"/>
    <property type="match status" value="1"/>
</dbReference>
<evidence type="ECO:0000259" key="16">
    <source>
        <dbReference type="PROSITE" id="PS50885"/>
    </source>
</evidence>
<feature type="domain" description="HAMP" evidence="16">
    <location>
        <begin position="324"/>
        <end position="377"/>
    </location>
</feature>
<protein>
    <recommendedName>
        <fullName evidence="3">histidine kinase</fullName>
        <ecNumber evidence="3">2.7.13.3</ecNumber>
    </recommendedName>
</protein>
<accession>A0ABQ5VSG6</accession>
<evidence type="ECO:0000256" key="7">
    <source>
        <dbReference type="ARBA" id="ARBA00022692"/>
    </source>
</evidence>
<feature type="transmembrane region" description="Helical" evidence="14">
    <location>
        <begin position="21"/>
        <end position="44"/>
    </location>
</feature>
<dbReference type="Proteomes" id="UP001156694">
    <property type="component" value="Unassembled WGS sequence"/>
</dbReference>
<dbReference type="GO" id="GO:0016301">
    <property type="term" value="F:kinase activity"/>
    <property type="evidence" value="ECO:0007669"/>
    <property type="project" value="UniProtKB-KW"/>
</dbReference>
<gene>
    <name evidence="17" type="primary">ntrY</name>
    <name evidence="17" type="ORF">GCM10007939_06040</name>
</gene>
<dbReference type="InterPro" id="IPR005467">
    <property type="entry name" value="His_kinase_dom"/>
</dbReference>
<keyword evidence="8" id="KW-0547">Nucleotide-binding</keyword>
<keyword evidence="4" id="KW-1003">Cell membrane</keyword>
<evidence type="ECO:0000256" key="12">
    <source>
        <dbReference type="ARBA" id="ARBA00023012"/>
    </source>
</evidence>
<dbReference type="InterPro" id="IPR045671">
    <property type="entry name" value="NtrY-like_N"/>
</dbReference>
<evidence type="ECO:0000256" key="2">
    <source>
        <dbReference type="ARBA" id="ARBA00004651"/>
    </source>
</evidence>
<organism evidence="17 18">
    <name type="scientific">Amylibacter marinus</name>
    <dbReference type="NCBI Taxonomy" id="1475483"/>
    <lineage>
        <taxon>Bacteria</taxon>
        <taxon>Pseudomonadati</taxon>
        <taxon>Pseudomonadota</taxon>
        <taxon>Alphaproteobacteria</taxon>
        <taxon>Rhodobacterales</taxon>
        <taxon>Paracoccaceae</taxon>
        <taxon>Amylibacter</taxon>
    </lineage>
</organism>
<dbReference type="InterPro" id="IPR004358">
    <property type="entry name" value="Sig_transdc_His_kin-like_C"/>
</dbReference>
<dbReference type="Gene3D" id="1.10.287.130">
    <property type="match status" value="1"/>
</dbReference>
<dbReference type="CDD" id="cd06225">
    <property type="entry name" value="HAMP"/>
    <property type="match status" value="1"/>
</dbReference>
<dbReference type="SUPFAM" id="SSF158472">
    <property type="entry name" value="HAMP domain-like"/>
    <property type="match status" value="1"/>
</dbReference>
<keyword evidence="13 14" id="KW-0472">Membrane</keyword>
<dbReference type="PRINTS" id="PR00344">
    <property type="entry name" value="BCTRLSENSOR"/>
</dbReference>
<evidence type="ECO:0000259" key="15">
    <source>
        <dbReference type="PROSITE" id="PS50109"/>
    </source>
</evidence>
<dbReference type="CDD" id="cd00082">
    <property type="entry name" value="HisKA"/>
    <property type="match status" value="1"/>
</dbReference>
<evidence type="ECO:0000256" key="3">
    <source>
        <dbReference type="ARBA" id="ARBA00012438"/>
    </source>
</evidence>
<comment type="caution">
    <text evidence="17">The sequence shown here is derived from an EMBL/GenBank/DDBJ whole genome shotgun (WGS) entry which is preliminary data.</text>
</comment>
<evidence type="ECO:0000256" key="14">
    <source>
        <dbReference type="SAM" id="Phobius"/>
    </source>
</evidence>
<dbReference type="Gene3D" id="3.30.450.20">
    <property type="entry name" value="PAS domain"/>
    <property type="match status" value="1"/>
</dbReference>
<evidence type="ECO:0000256" key="6">
    <source>
        <dbReference type="ARBA" id="ARBA00022679"/>
    </source>
</evidence>
<name>A0ABQ5VSG6_9RHOB</name>
<dbReference type="PROSITE" id="PS50109">
    <property type="entry name" value="HIS_KIN"/>
    <property type="match status" value="1"/>
</dbReference>
<dbReference type="SMART" id="SM00304">
    <property type="entry name" value="HAMP"/>
    <property type="match status" value="1"/>
</dbReference>
<dbReference type="InterPro" id="IPR050351">
    <property type="entry name" value="BphY/WalK/GraS-like"/>
</dbReference>
<sequence length="752" mass="83170">MKQVPILEFTNKLSRWRRSRRVQMSVAWLLIALGPLLVMATVYVASGGFGGRSGGILRGILLIDIVYLLTVVSLVGWSVMRIMAARRAKSAGSRLHMRLSGVFAIVALIPTVLVAVFAVLTLNLGVEGWFSENVRSVVGSSLNAATAYKEEQRGDLEEDLSFIAFNLEQYKRQNTFVTDGDIRAQLSRLQSSVQRGLKEAYLIDGAGKIQSRGEFSYLFDFEQPSPLDLERATNGKMVILEDWENNEFRALIRLRGFADRYLYISRSVDGNILNLLDETTATAKTYTQMETQRGQILSYYGLLYLGFASFVILSAIWLGMLFAERLSRPVGQLAGAAQRVGAGDFNVQVSDISGDDEIAMLGRAFNRMTKQVKRQHTDLRDAHAYTERRRRLFDSVLTGVTAGVLGLSSDGRITIVNSAAIKLLNLDESCEGTELALAVPEFAPLLAKLDTEDSATAQQEISLTRAGNAEVLLVRISTRQNELGENEGYVITFDDVTDLVSAQRMAAWGDVARRIAHEIKNPLTPIQLSAERLQRKFGPLVGEQKQSLVQYSDVIIRQTNDLRRIVDEFSKFARMPEPQKSPANLSKLISDAVLLQRTAAPNVIVKLENTMGDISAEIDETMISQALNNLMKNALEAIEAKRASNPPKSYRPQLRVIASVIGEGVEILIQDNGIGLPSERRSRLFEPYVTHRKDGTGLGLSIVKKIIEEHGGTLDLSDAPKFTKTGTQGAMARIYLPKIIQMKPETRAAEVA</sequence>
<keyword evidence="10" id="KW-0067">ATP-binding</keyword>
<dbReference type="InterPro" id="IPR036097">
    <property type="entry name" value="HisK_dim/P_sf"/>
</dbReference>
<evidence type="ECO:0000313" key="18">
    <source>
        <dbReference type="Proteomes" id="UP001156694"/>
    </source>
</evidence>
<feature type="transmembrane region" description="Helical" evidence="14">
    <location>
        <begin position="297"/>
        <end position="323"/>
    </location>
</feature>
<dbReference type="Pfam" id="PF19312">
    <property type="entry name" value="NtrY_N"/>
    <property type="match status" value="1"/>
</dbReference>
<dbReference type="InterPro" id="IPR003660">
    <property type="entry name" value="HAMP_dom"/>
</dbReference>
<dbReference type="SUPFAM" id="SSF47384">
    <property type="entry name" value="Homodimeric domain of signal transducing histidine kinase"/>
    <property type="match status" value="1"/>
</dbReference>
<dbReference type="Pfam" id="PF02518">
    <property type="entry name" value="HATPase_c"/>
    <property type="match status" value="1"/>
</dbReference>
<keyword evidence="18" id="KW-1185">Reference proteome</keyword>
<evidence type="ECO:0000256" key="9">
    <source>
        <dbReference type="ARBA" id="ARBA00022777"/>
    </source>
</evidence>
<keyword evidence="11 14" id="KW-1133">Transmembrane helix</keyword>
<evidence type="ECO:0000256" key="11">
    <source>
        <dbReference type="ARBA" id="ARBA00022989"/>
    </source>
</evidence>
<comment type="catalytic activity">
    <reaction evidence="1">
        <text>ATP + protein L-histidine = ADP + protein N-phospho-L-histidine.</text>
        <dbReference type="EC" id="2.7.13.3"/>
    </reaction>
</comment>
<dbReference type="PANTHER" id="PTHR42878">
    <property type="entry name" value="TWO-COMPONENT HISTIDINE KINASE"/>
    <property type="match status" value="1"/>
</dbReference>
<keyword evidence="12" id="KW-0902">Two-component regulatory system</keyword>
<evidence type="ECO:0000256" key="4">
    <source>
        <dbReference type="ARBA" id="ARBA00022475"/>
    </source>
</evidence>
<feature type="transmembrane region" description="Helical" evidence="14">
    <location>
        <begin position="56"/>
        <end position="80"/>
    </location>
</feature>
<keyword evidence="6" id="KW-0808">Transferase</keyword>
<dbReference type="PANTHER" id="PTHR42878:SF13">
    <property type="entry name" value="HISTIDINE KINASE"/>
    <property type="match status" value="1"/>
</dbReference>
<evidence type="ECO:0000256" key="8">
    <source>
        <dbReference type="ARBA" id="ARBA00022741"/>
    </source>
</evidence>
<dbReference type="SUPFAM" id="SSF55874">
    <property type="entry name" value="ATPase domain of HSP90 chaperone/DNA topoisomerase II/histidine kinase"/>
    <property type="match status" value="1"/>
</dbReference>
<dbReference type="SUPFAM" id="SSF55785">
    <property type="entry name" value="PYP-like sensor domain (PAS domain)"/>
    <property type="match status" value="1"/>
</dbReference>
<dbReference type="SMART" id="SM00387">
    <property type="entry name" value="HATPase_c"/>
    <property type="match status" value="1"/>
</dbReference>
<dbReference type="InterPro" id="IPR003594">
    <property type="entry name" value="HATPase_dom"/>
</dbReference>
<keyword evidence="9 17" id="KW-0418">Kinase</keyword>
<dbReference type="Gene3D" id="3.30.565.10">
    <property type="entry name" value="Histidine kinase-like ATPase, C-terminal domain"/>
    <property type="match status" value="1"/>
</dbReference>
<dbReference type="InterPro" id="IPR036890">
    <property type="entry name" value="HATPase_C_sf"/>
</dbReference>
<evidence type="ECO:0000256" key="1">
    <source>
        <dbReference type="ARBA" id="ARBA00000085"/>
    </source>
</evidence>
<reference evidence="18" key="1">
    <citation type="journal article" date="2019" name="Int. J. Syst. Evol. Microbiol.">
        <title>The Global Catalogue of Microorganisms (GCM) 10K type strain sequencing project: providing services to taxonomists for standard genome sequencing and annotation.</title>
        <authorList>
            <consortium name="The Broad Institute Genomics Platform"/>
            <consortium name="The Broad Institute Genome Sequencing Center for Infectious Disease"/>
            <person name="Wu L."/>
            <person name="Ma J."/>
        </authorList>
    </citation>
    <scope>NUCLEOTIDE SEQUENCE [LARGE SCALE GENOMIC DNA]</scope>
    <source>
        <strain evidence="18">NBRC 110140</strain>
    </source>
</reference>
<keyword evidence="7 14" id="KW-0812">Transmembrane</keyword>
<evidence type="ECO:0000313" key="17">
    <source>
        <dbReference type="EMBL" id="GLQ34321.1"/>
    </source>
</evidence>
<dbReference type="EMBL" id="BSNN01000002">
    <property type="protein sequence ID" value="GLQ34321.1"/>
    <property type="molecule type" value="Genomic_DNA"/>
</dbReference>
<dbReference type="Gene3D" id="6.10.340.10">
    <property type="match status" value="1"/>
</dbReference>
<feature type="domain" description="Histidine kinase" evidence="15">
    <location>
        <begin position="514"/>
        <end position="740"/>
    </location>
</feature>
<dbReference type="Pfam" id="PF00512">
    <property type="entry name" value="HisKA"/>
    <property type="match status" value="1"/>
</dbReference>
<proteinExistence type="predicted"/>
<dbReference type="InterPro" id="IPR003661">
    <property type="entry name" value="HisK_dim/P_dom"/>
</dbReference>
<dbReference type="InterPro" id="IPR035965">
    <property type="entry name" value="PAS-like_dom_sf"/>
</dbReference>
<dbReference type="SMART" id="SM00388">
    <property type="entry name" value="HisKA"/>
    <property type="match status" value="1"/>
</dbReference>
<dbReference type="Pfam" id="PF00672">
    <property type="entry name" value="HAMP"/>
    <property type="match status" value="1"/>
</dbReference>